<comment type="caution">
    <text evidence="1">The sequence shown here is derived from an EMBL/GenBank/DDBJ whole genome shotgun (WGS) entry which is preliminary data.</text>
</comment>
<keyword evidence="2" id="KW-1185">Reference proteome</keyword>
<dbReference type="EMBL" id="JASJQH010001766">
    <property type="protein sequence ID" value="KAK9760826.1"/>
    <property type="molecule type" value="Genomic_DNA"/>
</dbReference>
<feature type="non-terminal residue" evidence="1">
    <location>
        <position position="1"/>
    </location>
</feature>
<dbReference type="Proteomes" id="UP001479436">
    <property type="component" value="Unassembled WGS sequence"/>
</dbReference>
<proteinExistence type="predicted"/>
<evidence type="ECO:0008006" key="3">
    <source>
        <dbReference type="Google" id="ProtNLM"/>
    </source>
</evidence>
<evidence type="ECO:0000313" key="2">
    <source>
        <dbReference type="Proteomes" id="UP001479436"/>
    </source>
</evidence>
<gene>
    <name evidence="1" type="ORF">K7432_014759</name>
</gene>
<organism evidence="1 2">
    <name type="scientific">Basidiobolus ranarum</name>
    <dbReference type="NCBI Taxonomy" id="34480"/>
    <lineage>
        <taxon>Eukaryota</taxon>
        <taxon>Fungi</taxon>
        <taxon>Fungi incertae sedis</taxon>
        <taxon>Zoopagomycota</taxon>
        <taxon>Entomophthoromycotina</taxon>
        <taxon>Basidiobolomycetes</taxon>
        <taxon>Basidiobolales</taxon>
        <taxon>Basidiobolaceae</taxon>
        <taxon>Basidiobolus</taxon>
    </lineage>
</organism>
<reference evidence="1 2" key="1">
    <citation type="submission" date="2023-04" db="EMBL/GenBank/DDBJ databases">
        <title>Genome of Basidiobolus ranarum AG-B5.</title>
        <authorList>
            <person name="Stajich J.E."/>
            <person name="Carter-House D."/>
            <person name="Gryganskyi A."/>
        </authorList>
    </citation>
    <scope>NUCLEOTIDE SEQUENCE [LARGE SCALE GENOMIC DNA]</scope>
    <source>
        <strain evidence="1 2">AG-B5</strain>
    </source>
</reference>
<sequence>PPKPATTTSAKPIETSKPGRCSGYETKCVNPGESREFKVCSNGYEYIQRCAPGTVCRGGINQMSCGY</sequence>
<accession>A0ABR2WH84</accession>
<name>A0ABR2WH84_9FUNG</name>
<protein>
    <recommendedName>
        <fullName evidence="3">Chitin-binding type-2 domain-containing protein</fullName>
    </recommendedName>
</protein>
<evidence type="ECO:0000313" key="1">
    <source>
        <dbReference type="EMBL" id="KAK9760826.1"/>
    </source>
</evidence>